<protein>
    <submittedName>
        <fullName evidence="2">ATP synthase subunit 6</fullName>
    </submittedName>
</protein>
<gene>
    <name evidence="2" type="primary">atp6</name>
</gene>
<evidence type="ECO:0000313" key="2">
    <source>
        <dbReference type="EMBL" id="ADK97691.1"/>
    </source>
</evidence>
<evidence type="ECO:0000256" key="1">
    <source>
        <dbReference type="SAM" id="Phobius"/>
    </source>
</evidence>
<accession>S4S2B2</accession>
<feature type="transmembrane region" description="Helical" evidence="1">
    <location>
        <begin position="75"/>
        <end position="95"/>
    </location>
</feature>
<dbReference type="AlphaFoldDB" id="S4S2B2"/>
<keyword evidence="1" id="KW-0812">Transmembrane</keyword>
<organism evidence="2">
    <name type="scientific">Margaritifera margaritifera</name>
    <name type="common">Freshwater pearl mussel</name>
    <dbReference type="NCBI Taxonomy" id="102329"/>
    <lineage>
        <taxon>Eukaryota</taxon>
        <taxon>Metazoa</taxon>
        <taxon>Spiralia</taxon>
        <taxon>Lophotrochozoa</taxon>
        <taxon>Mollusca</taxon>
        <taxon>Bivalvia</taxon>
        <taxon>Autobranchia</taxon>
        <taxon>Pteriomorphia</taxon>
        <taxon>Pterioida</taxon>
        <taxon>Pterioidea</taxon>
        <taxon>Pteriidae</taxon>
        <taxon>Pinctada</taxon>
    </lineage>
</organism>
<feature type="transmembrane region" description="Helical" evidence="1">
    <location>
        <begin position="182"/>
        <end position="201"/>
    </location>
</feature>
<reference evidence="2" key="1">
    <citation type="submission" date="2010-06" db="EMBL/GenBank/DDBJ databases">
        <title>The complete mitochondrial genome sequence of Pinctada margaritifera.</title>
        <authorList>
            <person name="Wu X."/>
            <person name="Xu X."/>
            <person name="Yu Z."/>
        </authorList>
    </citation>
    <scope>NUCLEOTIDE SEQUENCE</scope>
</reference>
<keyword evidence="2" id="KW-0496">Mitochondrion</keyword>
<keyword evidence="1" id="KW-0472">Membrane</keyword>
<feature type="transmembrane region" description="Helical" evidence="1">
    <location>
        <begin position="42"/>
        <end position="63"/>
    </location>
</feature>
<feature type="transmembrane region" description="Helical" evidence="1">
    <location>
        <begin position="138"/>
        <end position="162"/>
    </location>
</feature>
<dbReference type="EMBL" id="HM467838">
    <property type="protein sequence ID" value="ADK97691.1"/>
    <property type="molecule type" value="Genomic_DNA"/>
</dbReference>
<feature type="transmembrane region" description="Helical" evidence="1">
    <location>
        <begin position="16"/>
        <end position="36"/>
    </location>
</feature>
<sequence length="213" mass="22917">MMNNLSVLVGVYNSKMFLVSVSFLVALVSWSVFWGHMMSSDFWLGGVLKLGFLSMSSLLVDGIGKIEHWCLVKGVLSRLVGVHLCLLTVGLSGLLPFSFQGLVQLKSLGVAFGSIWLSLVVGFFYLRGSLMCVEMVVSMPLLSASVVMVFVEVLSTILLILVMPVRMGGNMLVGEGVPSYSGYTKCLVFLGGGAVSWCYFLSDCGCYSTKACG</sequence>
<name>S4S2B2_PINMG</name>
<geneLocation type="mitochondrion" evidence="2"/>
<keyword evidence="1" id="KW-1133">Transmembrane helix</keyword>
<feature type="transmembrane region" description="Helical" evidence="1">
    <location>
        <begin position="107"/>
        <end position="126"/>
    </location>
</feature>
<proteinExistence type="predicted"/>